<keyword evidence="1" id="KW-0812">Transmembrane</keyword>
<evidence type="ECO:0000313" key="3">
    <source>
        <dbReference type="Proteomes" id="UP000027222"/>
    </source>
</evidence>
<feature type="transmembrane region" description="Helical" evidence="1">
    <location>
        <begin position="16"/>
        <end position="39"/>
    </location>
</feature>
<protein>
    <submittedName>
        <fullName evidence="2">Uncharacterized protein</fullName>
    </submittedName>
</protein>
<evidence type="ECO:0000313" key="2">
    <source>
        <dbReference type="EMBL" id="KDR69180.1"/>
    </source>
</evidence>
<organism evidence="2 3">
    <name type="scientific">Galerina marginata (strain CBS 339.88)</name>
    <dbReference type="NCBI Taxonomy" id="685588"/>
    <lineage>
        <taxon>Eukaryota</taxon>
        <taxon>Fungi</taxon>
        <taxon>Dikarya</taxon>
        <taxon>Basidiomycota</taxon>
        <taxon>Agaricomycotina</taxon>
        <taxon>Agaricomycetes</taxon>
        <taxon>Agaricomycetidae</taxon>
        <taxon>Agaricales</taxon>
        <taxon>Agaricineae</taxon>
        <taxon>Strophariaceae</taxon>
        <taxon>Galerina</taxon>
    </lineage>
</organism>
<gene>
    <name evidence="2" type="ORF">GALMADRAFT_256024</name>
</gene>
<accession>A0A067SE00</accession>
<dbReference type="EMBL" id="KL142403">
    <property type="protein sequence ID" value="KDR69180.1"/>
    <property type="molecule type" value="Genomic_DNA"/>
</dbReference>
<reference evidence="3" key="1">
    <citation type="journal article" date="2014" name="Proc. Natl. Acad. Sci. U.S.A.">
        <title>Extensive sampling of basidiomycete genomes demonstrates inadequacy of the white-rot/brown-rot paradigm for wood decay fungi.</title>
        <authorList>
            <person name="Riley R."/>
            <person name="Salamov A.A."/>
            <person name="Brown D.W."/>
            <person name="Nagy L.G."/>
            <person name="Floudas D."/>
            <person name="Held B.W."/>
            <person name="Levasseur A."/>
            <person name="Lombard V."/>
            <person name="Morin E."/>
            <person name="Otillar R."/>
            <person name="Lindquist E.A."/>
            <person name="Sun H."/>
            <person name="LaButti K.M."/>
            <person name="Schmutz J."/>
            <person name="Jabbour D."/>
            <person name="Luo H."/>
            <person name="Baker S.E."/>
            <person name="Pisabarro A.G."/>
            <person name="Walton J.D."/>
            <person name="Blanchette R.A."/>
            <person name="Henrissat B."/>
            <person name="Martin F."/>
            <person name="Cullen D."/>
            <person name="Hibbett D.S."/>
            <person name="Grigoriev I.V."/>
        </authorList>
    </citation>
    <scope>NUCLEOTIDE SEQUENCE [LARGE SCALE GENOMIC DNA]</scope>
    <source>
        <strain evidence="3">CBS 339.88</strain>
    </source>
</reference>
<dbReference type="AlphaFoldDB" id="A0A067SE00"/>
<keyword evidence="3" id="KW-1185">Reference proteome</keyword>
<dbReference type="Proteomes" id="UP000027222">
    <property type="component" value="Unassembled WGS sequence"/>
</dbReference>
<keyword evidence="1" id="KW-1133">Transmembrane helix</keyword>
<feature type="transmembrane region" description="Helical" evidence="1">
    <location>
        <begin position="132"/>
        <end position="150"/>
    </location>
</feature>
<feature type="transmembrane region" description="Helical" evidence="1">
    <location>
        <begin position="157"/>
        <end position="180"/>
    </location>
</feature>
<dbReference type="HOGENOM" id="CLU_1489124_0_0_1"/>
<name>A0A067SE00_GALM3</name>
<dbReference type="OrthoDB" id="4225064at2759"/>
<keyword evidence="1" id="KW-0472">Membrane</keyword>
<evidence type="ECO:0000256" key="1">
    <source>
        <dbReference type="SAM" id="Phobius"/>
    </source>
</evidence>
<proteinExistence type="predicted"/>
<sequence>MDTSSEPNCDAESLDWALFVLTIVSTHVTWWLLPLPALFKDGFRVYIHDVAWECLRLQVPSFIAFKSCIKQDRINLQMCYYSGVAKPITRLSELKAYVKDSFFVVSTVLALYRLGKGGNVDKDLSGLNVTLWNYPSLPIAMIGLGISVFSRTQVRPWIVATVTLAAILIVAAAIAVYTALT</sequence>